<dbReference type="AlphaFoldDB" id="A0AAP2G4S8"/>
<organism evidence="1 2">
    <name type="scientific">Harenicola maris</name>
    <dbReference type="NCBI Taxonomy" id="2841044"/>
    <lineage>
        <taxon>Bacteria</taxon>
        <taxon>Pseudomonadati</taxon>
        <taxon>Pseudomonadota</taxon>
        <taxon>Alphaproteobacteria</taxon>
        <taxon>Rhodobacterales</taxon>
        <taxon>Paracoccaceae</taxon>
        <taxon>Harenicola</taxon>
    </lineage>
</organism>
<gene>
    <name evidence="1" type="ORF">IV417_14590</name>
</gene>
<evidence type="ECO:0000313" key="2">
    <source>
        <dbReference type="Proteomes" id="UP001315686"/>
    </source>
</evidence>
<dbReference type="Proteomes" id="UP001315686">
    <property type="component" value="Unassembled WGS sequence"/>
</dbReference>
<sequence length="227" mass="26009">MRRLILIGLLCLTGACGRPLTEPERAYVADLTGSEVDADKVRIMRGGILSVVQFRFPARPRVTCQERLFPPSEEKILTGSPAAAVLHNWIYFNRGNFLPDYVPEYPERFYLYDAMVFGHETVHVWQWQNRDKTGFTPLRAVREHQLSDDPYLFDIDKEQSFSDFGYEQQGSVMEEFICCQALAPHSARTDRLRELLRPHFPVARLEKLAQSTVIPPFDSVDLGGICD</sequence>
<protein>
    <recommendedName>
        <fullName evidence="3">Lipoprotein</fullName>
    </recommendedName>
</protein>
<evidence type="ECO:0008006" key="3">
    <source>
        <dbReference type="Google" id="ProtNLM"/>
    </source>
</evidence>
<dbReference type="EMBL" id="JADQAZ010000003">
    <property type="protein sequence ID" value="MBT0958615.1"/>
    <property type="molecule type" value="Genomic_DNA"/>
</dbReference>
<comment type="caution">
    <text evidence="1">The sequence shown here is derived from an EMBL/GenBank/DDBJ whole genome shotgun (WGS) entry which is preliminary data.</text>
</comment>
<dbReference type="RefSeq" id="WP_327794840.1">
    <property type="nucleotide sequence ID" value="NZ_JADQAZ010000003.1"/>
</dbReference>
<name>A0AAP2G4S8_9RHOB</name>
<reference evidence="1 2" key="1">
    <citation type="journal article" date="2021" name="Arch. Microbiol.">
        <title>Harenicola maris gen. nov., sp. nov. isolated from the Sea of Japan shallow sediments.</title>
        <authorList>
            <person name="Romanenko L.A."/>
            <person name="Kurilenko V.V."/>
            <person name="Chernysheva N.Y."/>
            <person name="Tekutyeva L.A."/>
            <person name="Velansky P.V."/>
            <person name="Svetashev V.I."/>
            <person name="Isaeva M.P."/>
        </authorList>
    </citation>
    <scope>NUCLEOTIDE SEQUENCE [LARGE SCALE GENOMIC DNA]</scope>
    <source>
        <strain evidence="1 2">KMM 3653</strain>
    </source>
</reference>
<dbReference type="PROSITE" id="PS51257">
    <property type="entry name" value="PROKAR_LIPOPROTEIN"/>
    <property type="match status" value="1"/>
</dbReference>
<evidence type="ECO:0000313" key="1">
    <source>
        <dbReference type="EMBL" id="MBT0958615.1"/>
    </source>
</evidence>
<accession>A0AAP2G4S8</accession>
<proteinExistence type="predicted"/>
<keyword evidence="2" id="KW-1185">Reference proteome</keyword>